<dbReference type="Pfam" id="PF20661">
    <property type="entry name" value="SutA-RBD"/>
    <property type="match status" value="1"/>
</dbReference>
<dbReference type="EMBL" id="JAPNOA010000006">
    <property type="protein sequence ID" value="MCY0963846.1"/>
    <property type="molecule type" value="Genomic_DNA"/>
</dbReference>
<sequence length="108" mass="12557">MKKPTKQEIRRQLDRETAEFLNRGGAVKEVARGATGLVDGRYDERSLAFEKPREERTPVDDVLIAIDQRREAQRKPARHASNRTVRKGPKKKVIYDDFGEPLRVIWED</sequence>
<comment type="caution">
    <text evidence="2">The sequence shown here is derived from an EMBL/GenBank/DDBJ whole genome shotgun (WGS) entry which is preliminary data.</text>
</comment>
<evidence type="ECO:0000313" key="3">
    <source>
        <dbReference type="Proteomes" id="UP001150830"/>
    </source>
</evidence>
<dbReference type="RefSeq" id="WP_283172066.1">
    <property type="nucleotide sequence ID" value="NZ_JAPNOA010000006.1"/>
</dbReference>
<evidence type="ECO:0000259" key="1">
    <source>
        <dbReference type="Pfam" id="PF20661"/>
    </source>
</evidence>
<dbReference type="AlphaFoldDB" id="A0A9X3IQI9"/>
<reference evidence="2" key="1">
    <citation type="submission" date="2022-11" db="EMBL/GenBank/DDBJ databases">
        <title>Parathalassolutuus dongxingensis gen. nov., sp. nov., a novel member of family Oceanospirillaceae isolated from a coastal shrimp pond in Guangxi, China.</title>
        <authorList>
            <person name="Chen H."/>
        </authorList>
    </citation>
    <scope>NUCLEOTIDE SEQUENCE</scope>
    <source>
        <strain evidence="2">G-43</strain>
    </source>
</reference>
<evidence type="ECO:0000313" key="2">
    <source>
        <dbReference type="EMBL" id="MCY0963846.1"/>
    </source>
</evidence>
<gene>
    <name evidence="2" type="ORF">OUO13_01415</name>
</gene>
<accession>A0A9X3IQI9</accession>
<proteinExistence type="predicted"/>
<protein>
    <recommendedName>
        <fullName evidence="1">Transcriptional regulator SutA RNAP-binding domain-containing protein</fullName>
    </recommendedName>
</protein>
<organism evidence="2 3">
    <name type="scientific">Parathalassolituus penaei</name>
    <dbReference type="NCBI Taxonomy" id="2997323"/>
    <lineage>
        <taxon>Bacteria</taxon>
        <taxon>Pseudomonadati</taxon>
        <taxon>Pseudomonadota</taxon>
        <taxon>Gammaproteobacteria</taxon>
        <taxon>Oceanospirillales</taxon>
        <taxon>Oceanospirillaceae</taxon>
        <taxon>Parathalassolituus</taxon>
    </lineage>
</organism>
<name>A0A9X3IQI9_9GAMM</name>
<feature type="domain" description="Transcriptional regulator SutA RNAP-binding" evidence="1">
    <location>
        <begin position="4"/>
        <end position="37"/>
    </location>
</feature>
<keyword evidence="3" id="KW-1185">Reference proteome</keyword>
<dbReference type="Proteomes" id="UP001150830">
    <property type="component" value="Unassembled WGS sequence"/>
</dbReference>
<dbReference type="InterPro" id="IPR049191">
    <property type="entry name" value="SutA_RBD"/>
</dbReference>